<dbReference type="EMBL" id="GBHO01002427">
    <property type="protein sequence ID" value="JAG41177.1"/>
    <property type="molecule type" value="Transcribed_RNA"/>
</dbReference>
<organism evidence="1">
    <name type="scientific">Lygus hesperus</name>
    <name type="common">Western plant bug</name>
    <dbReference type="NCBI Taxonomy" id="30085"/>
    <lineage>
        <taxon>Eukaryota</taxon>
        <taxon>Metazoa</taxon>
        <taxon>Ecdysozoa</taxon>
        <taxon>Arthropoda</taxon>
        <taxon>Hexapoda</taxon>
        <taxon>Insecta</taxon>
        <taxon>Pterygota</taxon>
        <taxon>Neoptera</taxon>
        <taxon>Paraneoptera</taxon>
        <taxon>Hemiptera</taxon>
        <taxon>Heteroptera</taxon>
        <taxon>Panheteroptera</taxon>
        <taxon>Cimicomorpha</taxon>
        <taxon>Miridae</taxon>
        <taxon>Mirini</taxon>
        <taxon>Lygus</taxon>
    </lineage>
</organism>
<proteinExistence type="predicted"/>
<sequence>LAEAAFQDGGGLVSGWRALFGNQIQDLTLDNIREWGPRMEQLCSNLETDWRRTNLQKIEASSFLLYKELDRNVRVVDETEDESLATFGSLKWAFRVRSELLYLNSRPYNRESQAGGLCTMCNLAKVEDVVHFVAECPILAEFRVPHLGGPVLSREELKAILNDRSKWRHLAEFALPAWRYRYFLVEEFNGE</sequence>
<name>A0A0A9Z7I2_LYGHE</name>
<accession>A0A0A9Z7I2</accession>
<reference evidence="1" key="2">
    <citation type="submission" date="2014-07" db="EMBL/GenBank/DDBJ databases">
        <authorList>
            <person name="Hull J."/>
        </authorList>
    </citation>
    <scope>NUCLEOTIDE SEQUENCE</scope>
</reference>
<dbReference type="AlphaFoldDB" id="A0A0A9Z7I2"/>
<evidence type="ECO:0000313" key="1">
    <source>
        <dbReference type="EMBL" id="JAG41177.1"/>
    </source>
</evidence>
<reference evidence="1" key="1">
    <citation type="journal article" date="2014" name="PLoS ONE">
        <title>Transcriptome-Based Identification of ABC Transporters in the Western Tarnished Plant Bug Lygus hesperus.</title>
        <authorList>
            <person name="Hull J.J."/>
            <person name="Chaney K."/>
            <person name="Geib S.M."/>
            <person name="Fabrick J.A."/>
            <person name="Brent C.S."/>
            <person name="Walsh D."/>
            <person name="Lavine L.C."/>
        </authorList>
    </citation>
    <scope>NUCLEOTIDE SEQUENCE</scope>
</reference>
<gene>
    <name evidence="1" type="primary">pdxS_0</name>
    <name evidence="1" type="ORF">CM83_102749</name>
</gene>
<protein>
    <submittedName>
        <fullName evidence="1">Pyridoxal biosynthesis lyase pdxS</fullName>
    </submittedName>
</protein>
<dbReference type="GO" id="GO:0016829">
    <property type="term" value="F:lyase activity"/>
    <property type="evidence" value="ECO:0007669"/>
    <property type="project" value="UniProtKB-KW"/>
</dbReference>
<feature type="non-terminal residue" evidence="1">
    <location>
        <position position="1"/>
    </location>
</feature>
<keyword evidence="1" id="KW-0456">Lyase</keyword>